<accession>A0A836C274</accession>
<evidence type="ECO:0000313" key="2">
    <source>
        <dbReference type="Proteomes" id="UP000612055"/>
    </source>
</evidence>
<dbReference type="Proteomes" id="UP000612055">
    <property type="component" value="Unassembled WGS sequence"/>
</dbReference>
<proteinExistence type="predicted"/>
<dbReference type="AlphaFoldDB" id="A0A836C274"/>
<sequence>MGKVLVDAFGTLKPNQPEIAVLLNTSPPTALPDAATQAAVLESFPTAEGLARLAMNRWSRSSGLSGYQEILNAFIKLHVSEASVDLKPAAKEFLSNFRTRVLQLVKESLAEFGNVNGPCYDEVYGENADKSQIPKYLPVVSHFQLHFHDIANDKALFAAWADCVTACGASLPQTSEPGLGNSPSRRALVYMLSMAEDIAFVRLAQVLLSQSCEFEFE</sequence>
<organism evidence="1 2">
    <name type="scientific">Edaphochlamys debaryana</name>
    <dbReference type="NCBI Taxonomy" id="47281"/>
    <lineage>
        <taxon>Eukaryota</taxon>
        <taxon>Viridiplantae</taxon>
        <taxon>Chlorophyta</taxon>
        <taxon>core chlorophytes</taxon>
        <taxon>Chlorophyceae</taxon>
        <taxon>CS clade</taxon>
        <taxon>Chlamydomonadales</taxon>
        <taxon>Chlamydomonadales incertae sedis</taxon>
        <taxon>Edaphochlamys</taxon>
    </lineage>
</organism>
<evidence type="ECO:0000313" key="1">
    <source>
        <dbReference type="EMBL" id="KAG2496378.1"/>
    </source>
</evidence>
<reference evidence="1" key="1">
    <citation type="journal article" date="2020" name="bioRxiv">
        <title>Comparative genomics of Chlamydomonas.</title>
        <authorList>
            <person name="Craig R.J."/>
            <person name="Hasan A.R."/>
            <person name="Ness R.W."/>
            <person name="Keightley P.D."/>
        </authorList>
    </citation>
    <scope>NUCLEOTIDE SEQUENCE</scope>
    <source>
        <strain evidence="1">CCAP 11/70</strain>
    </source>
</reference>
<protein>
    <submittedName>
        <fullName evidence="1">Uncharacterized protein</fullName>
    </submittedName>
</protein>
<dbReference type="EMBL" id="JAEHOE010000019">
    <property type="protein sequence ID" value="KAG2496378.1"/>
    <property type="molecule type" value="Genomic_DNA"/>
</dbReference>
<keyword evidence="2" id="KW-1185">Reference proteome</keyword>
<gene>
    <name evidence="1" type="ORF">HYH03_005606</name>
</gene>
<dbReference type="OrthoDB" id="530395at2759"/>
<name>A0A836C274_9CHLO</name>
<comment type="caution">
    <text evidence="1">The sequence shown here is derived from an EMBL/GenBank/DDBJ whole genome shotgun (WGS) entry which is preliminary data.</text>
</comment>